<reference evidence="2" key="1">
    <citation type="submission" date="2021-01" db="EMBL/GenBank/DDBJ databases">
        <authorList>
            <consortium name="Aspergillus luchuensis mut. kawachii IFO 4304 genome sequencing consortium"/>
            <person name="Kazuki M."/>
            <person name="Futagami T."/>
        </authorList>
    </citation>
    <scope>NUCLEOTIDE SEQUENCE</scope>
    <source>
        <strain evidence="2">IFO 4308</strain>
    </source>
</reference>
<name>A0A7R8A2I9_ASPKA</name>
<organism evidence="2 3">
    <name type="scientific">Aspergillus kawachii</name>
    <name type="common">White koji mold</name>
    <name type="synonym">Aspergillus awamori var. kawachi</name>
    <dbReference type="NCBI Taxonomy" id="1069201"/>
    <lineage>
        <taxon>Eukaryota</taxon>
        <taxon>Fungi</taxon>
        <taxon>Dikarya</taxon>
        <taxon>Ascomycota</taxon>
        <taxon>Pezizomycotina</taxon>
        <taxon>Eurotiomycetes</taxon>
        <taxon>Eurotiomycetidae</taxon>
        <taxon>Eurotiales</taxon>
        <taxon>Aspergillaceae</taxon>
        <taxon>Aspergillus</taxon>
        <taxon>Aspergillus subgen. Circumdati</taxon>
    </lineage>
</organism>
<proteinExistence type="predicted"/>
<feature type="region of interest" description="Disordered" evidence="1">
    <location>
        <begin position="369"/>
        <end position="393"/>
    </location>
</feature>
<dbReference type="KEGG" id="aluc:AKAW2_60329S"/>
<dbReference type="OrthoDB" id="4177740at2759"/>
<feature type="compositionally biased region" description="Polar residues" evidence="1">
    <location>
        <begin position="371"/>
        <end position="393"/>
    </location>
</feature>
<gene>
    <name evidence="2" type="ORF">AKAW2_60329S</name>
</gene>
<dbReference type="AlphaFoldDB" id="A0A7R8A2I9"/>
<evidence type="ECO:0000313" key="2">
    <source>
        <dbReference type="EMBL" id="BCS02065.1"/>
    </source>
</evidence>
<evidence type="ECO:0000313" key="3">
    <source>
        <dbReference type="Proteomes" id="UP000661280"/>
    </source>
</evidence>
<dbReference type="RefSeq" id="XP_041545827.1">
    <property type="nucleotide sequence ID" value="XM_041692443.1"/>
</dbReference>
<reference evidence="2" key="2">
    <citation type="submission" date="2021-02" db="EMBL/GenBank/DDBJ databases">
        <title>Aspergillus luchuensis mut. kawachii IFO 4304 genome sequence.</title>
        <authorList>
            <person name="Mori K."/>
            <person name="Kadooka C."/>
            <person name="Goto M."/>
            <person name="Futagami T."/>
        </authorList>
    </citation>
    <scope>NUCLEOTIDE SEQUENCE</scope>
    <source>
        <strain evidence="2">IFO 4308</strain>
    </source>
</reference>
<evidence type="ECO:0000256" key="1">
    <source>
        <dbReference type="SAM" id="MobiDB-lite"/>
    </source>
</evidence>
<sequence length="393" mass="44280">MRCSTMCLFSDAKDSSDGSHHDNMASRLRFSLGQSNKDQANHQEVRSEVVEKISGIFAAVADYEATWIEPDIQKDLGVICEDLHISKAGTHRDKLSPVFFNPLGTHNIPRLDLTDAQTQESINDITEDWDSPPPWPRTVTDQLYELIYAIEYYFREGSRVYESEYGWSNTLSHYAKWVECGGITPQLVAEEFDRPIWGSRGSTPYFGYVARNQLNMPHTLLATLTRSEMNEKLSRSEALTILTVMLTRLKSDDFPNHNVIPIMLISVFAGFQVRVLEAHYDFRGLVIRKSKFLSFANRDAAIPNMDILMSFMCSEMIGNTRDSKILTKPGVVFPQPSGHNSYRDNRGRLPGFEKIGDVLRAARAPFRPPNTALQDVADTSSVGTLTSRKSQAG</sequence>
<dbReference type="Proteomes" id="UP000661280">
    <property type="component" value="Chromosome 6"/>
</dbReference>
<protein>
    <submittedName>
        <fullName evidence="2">Uncharacterized protein</fullName>
    </submittedName>
</protein>
<dbReference type="EMBL" id="AP024430">
    <property type="protein sequence ID" value="BCS02065.1"/>
    <property type="molecule type" value="Genomic_DNA"/>
</dbReference>
<accession>A0A7R8A2I9</accession>
<dbReference type="GeneID" id="64963386"/>
<keyword evidence="3" id="KW-1185">Reference proteome</keyword>